<protein>
    <recommendedName>
        <fullName evidence="4">Two component regulator propeller</fullName>
    </recommendedName>
</protein>
<dbReference type="SUPFAM" id="SSF50956">
    <property type="entry name" value="Thermostable phytase (3-phytase)"/>
    <property type="match status" value="1"/>
</dbReference>
<dbReference type="AlphaFoldDB" id="A0A1G7BX80"/>
<dbReference type="RefSeq" id="WP_090772797.1">
    <property type="nucleotide sequence ID" value="NZ_FMZH01000017.1"/>
</dbReference>
<proteinExistence type="predicted"/>
<dbReference type="Gene3D" id="2.130.10.10">
    <property type="entry name" value="YVTN repeat-like/Quinoprotein amine dehydrogenase"/>
    <property type="match status" value="2"/>
</dbReference>
<evidence type="ECO:0000313" key="3">
    <source>
        <dbReference type="Proteomes" id="UP000199455"/>
    </source>
</evidence>
<accession>A0A1G7BX80</accession>
<evidence type="ECO:0000313" key="2">
    <source>
        <dbReference type="EMBL" id="SDE31619.1"/>
    </source>
</evidence>
<feature type="signal peptide" evidence="1">
    <location>
        <begin position="1"/>
        <end position="19"/>
    </location>
</feature>
<keyword evidence="1" id="KW-0732">Signal</keyword>
<dbReference type="STRING" id="390242.SAMN04488024_11718"/>
<sequence>MRKTIYIIALCLFSTLLKAQSLYPEKFEDCKLSEFCLDCGTPQAQPPKTVFQNILRGVGESKLTRLKGTIEMQILVDQQGKPCLLSIDNKTNLNSAELGIRQSVNTTENWSPAMEGTKKQNSSVSLIMEFEGGKFRAKRRVFNFTSQSNMKAGGTPERKGSERAALSENWKVFTQGSSELPWDMSRAVATDLKGDVWIGTDNGIVKISGSKWQHFNSRNTIISATQYNKAQTESVRDMAVDQKNNKWFVIGYDVYRYDNRSWTKFDSLNSPINWARKIVVDPKGNVLFTSWDGIARFEGGKWKLINKKNSKLPSDRVLGVFVDSRDRTWIGTFEGNAVIEKGKTTALNDKSSPLSKAYISKMWEDKKGNLWFSLYNEKGDAAGMYILSSDGKWERLWKDEPTMFASNSINDFIVDEEKNTLWLSQNNVGIIKYEIGGKKTEIYTTENSSVPSVNIEQITKDKEGAIWAATFAGIIKTELK</sequence>
<name>A0A1G7BX80_9SPHI</name>
<dbReference type="Proteomes" id="UP000199455">
    <property type="component" value="Unassembled WGS sequence"/>
</dbReference>
<evidence type="ECO:0008006" key="4">
    <source>
        <dbReference type="Google" id="ProtNLM"/>
    </source>
</evidence>
<feature type="chain" id="PRO_5011706769" description="Two component regulator propeller" evidence="1">
    <location>
        <begin position="20"/>
        <end position="480"/>
    </location>
</feature>
<evidence type="ECO:0000256" key="1">
    <source>
        <dbReference type="SAM" id="SignalP"/>
    </source>
</evidence>
<keyword evidence="3" id="KW-1185">Reference proteome</keyword>
<gene>
    <name evidence="2" type="ORF">SAMN04488024_11718</name>
</gene>
<dbReference type="SUPFAM" id="SSF63829">
    <property type="entry name" value="Calcium-dependent phosphotriesterase"/>
    <property type="match status" value="1"/>
</dbReference>
<organism evidence="2 3">
    <name type="scientific">Pedobacter soli</name>
    <dbReference type="NCBI Taxonomy" id="390242"/>
    <lineage>
        <taxon>Bacteria</taxon>
        <taxon>Pseudomonadati</taxon>
        <taxon>Bacteroidota</taxon>
        <taxon>Sphingobacteriia</taxon>
        <taxon>Sphingobacteriales</taxon>
        <taxon>Sphingobacteriaceae</taxon>
        <taxon>Pedobacter</taxon>
    </lineage>
</organism>
<dbReference type="InterPro" id="IPR015943">
    <property type="entry name" value="WD40/YVTN_repeat-like_dom_sf"/>
</dbReference>
<reference evidence="3" key="1">
    <citation type="submission" date="2016-10" db="EMBL/GenBank/DDBJ databases">
        <authorList>
            <person name="Varghese N."/>
            <person name="Submissions S."/>
        </authorList>
    </citation>
    <scope>NUCLEOTIDE SEQUENCE [LARGE SCALE GENOMIC DNA]</scope>
    <source>
        <strain evidence="3">DSM 18609</strain>
    </source>
</reference>
<dbReference type="EMBL" id="FMZH01000017">
    <property type="protein sequence ID" value="SDE31619.1"/>
    <property type="molecule type" value="Genomic_DNA"/>
</dbReference>